<organism evidence="6 7">
    <name type="scientific">Caldalkalibacillus horti</name>
    <dbReference type="NCBI Taxonomy" id="77523"/>
    <lineage>
        <taxon>Bacteria</taxon>
        <taxon>Bacillati</taxon>
        <taxon>Bacillota</taxon>
        <taxon>Bacilli</taxon>
        <taxon>Bacillales</taxon>
        <taxon>Bacillaceae</taxon>
        <taxon>Caldalkalibacillus</taxon>
    </lineage>
</organism>
<dbReference type="InterPro" id="IPR027417">
    <property type="entry name" value="P-loop_NTPase"/>
</dbReference>
<proteinExistence type="inferred from homology"/>
<dbReference type="CDD" id="cd03257">
    <property type="entry name" value="ABC_NikE_OppD_transporters"/>
    <property type="match status" value="1"/>
</dbReference>
<dbReference type="PROSITE" id="PS50893">
    <property type="entry name" value="ABC_TRANSPORTER_2"/>
    <property type="match status" value="1"/>
</dbReference>
<keyword evidence="4" id="KW-0067">ATP-binding</keyword>
<evidence type="ECO:0000259" key="5">
    <source>
        <dbReference type="PROSITE" id="PS50893"/>
    </source>
</evidence>
<sequence>MIELRNLSKRYMVKDKRGNKTIVDAVKQVSLSLDHYRGYSLVGESGSGKTTLARLLMCIEQPTSGEIWMDHRNVATMSQKELRLKRIDFQMVLQNAQSALDPRWTVYDSIAEPIRCLRPMDRATEKRRVLELADKVQLSTALLTRLPHELSGGQQKRVCIARAMSVCPKFIVFDESVSGLDVTVRKQILDLILELKKDSLSAFLFITHDLDVALYMSDHILVMKDGSIVEQVEKATSYADFGHEYSRQLIESLPPKVPQHR</sequence>
<dbReference type="InterPro" id="IPR017871">
    <property type="entry name" value="ABC_transporter-like_CS"/>
</dbReference>
<dbReference type="InterPro" id="IPR003593">
    <property type="entry name" value="AAA+_ATPase"/>
</dbReference>
<feature type="domain" description="ABC transporter" evidence="5">
    <location>
        <begin position="2"/>
        <end position="250"/>
    </location>
</feature>
<dbReference type="Pfam" id="PF00005">
    <property type="entry name" value="ABC_tran"/>
    <property type="match status" value="1"/>
</dbReference>
<keyword evidence="2" id="KW-0813">Transport</keyword>
<evidence type="ECO:0000256" key="2">
    <source>
        <dbReference type="ARBA" id="ARBA00022448"/>
    </source>
</evidence>
<protein>
    <submittedName>
        <fullName evidence="6">ABC-type glutathione transport system ATPase component</fullName>
    </submittedName>
</protein>
<dbReference type="PANTHER" id="PTHR43776:SF7">
    <property type="entry name" value="D,D-DIPEPTIDE TRANSPORT ATP-BINDING PROTEIN DDPF-RELATED"/>
    <property type="match status" value="1"/>
</dbReference>
<gene>
    <name evidence="6" type="ORF">J2S11_002423</name>
</gene>
<evidence type="ECO:0000313" key="7">
    <source>
        <dbReference type="Proteomes" id="UP001235840"/>
    </source>
</evidence>
<keyword evidence="7" id="KW-1185">Reference proteome</keyword>
<dbReference type="EMBL" id="JAUSTY010000009">
    <property type="protein sequence ID" value="MDQ0166519.1"/>
    <property type="molecule type" value="Genomic_DNA"/>
</dbReference>
<evidence type="ECO:0000256" key="1">
    <source>
        <dbReference type="ARBA" id="ARBA00005417"/>
    </source>
</evidence>
<dbReference type="PANTHER" id="PTHR43776">
    <property type="entry name" value="TRANSPORT ATP-BINDING PROTEIN"/>
    <property type="match status" value="1"/>
</dbReference>
<keyword evidence="3" id="KW-0547">Nucleotide-binding</keyword>
<evidence type="ECO:0000256" key="4">
    <source>
        <dbReference type="ARBA" id="ARBA00022840"/>
    </source>
</evidence>
<dbReference type="SMART" id="SM00382">
    <property type="entry name" value="AAA"/>
    <property type="match status" value="1"/>
</dbReference>
<dbReference type="SUPFAM" id="SSF52540">
    <property type="entry name" value="P-loop containing nucleoside triphosphate hydrolases"/>
    <property type="match status" value="1"/>
</dbReference>
<dbReference type="PROSITE" id="PS00211">
    <property type="entry name" value="ABC_TRANSPORTER_1"/>
    <property type="match status" value="1"/>
</dbReference>
<comment type="caution">
    <text evidence="6">The sequence shown here is derived from an EMBL/GenBank/DDBJ whole genome shotgun (WGS) entry which is preliminary data.</text>
</comment>
<dbReference type="Gene3D" id="3.40.50.300">
    <property type="entry name" value="P-loop containing nucleotide triphosphate hydrolases"/>
    <property type="match status" value="1"/>
</dbReference>
<reference evidence="6 7" key="1">
    <citation type="submission" date="2023-07" db="EMBL/GenBank/DDBJ databases">
        <title>Genomic Encyclopedia of Type Strains, Phase IV (KMG-IV): sequencing the most valuable type-strain genomes for metagenomic binning, comparative biology and taxonomic classification.</title>
        <authorList>
            <person name="Goeker M."/>
        </authorList>
    </citation>
    <scope>NUCLEOTIDE SEQUENCE [LARGE SCALE GENOMIC DNA]</scope>
    <source>
        <strain evidence="6 7">DSM 12751</strain>
    </source>
</reference>
<dbReference type="InterPro" id="IPR003439">
    <property type="entry name" value="ABC_transporter-like_ATP-bd"/>
</dbReference>
<accession>A0ABT9W090</accession>
<dbReference type="InterPro" id="IPR050319">
    <property type="entry name" value="ABC_transp_ATP-bind"/>
</dbReference>
<evidence type="ECO:0000256" key="3">
    <source>
        <dbReference type="ARBA" id="ARBA00022741"/>
    </source>
</evidence>
<comment type="similarity">
    <text evidence="1">Belongs to the ABC transporter superfamily.</text>
</comment>
<dbReference type="RefSeq" id="WP_307394791.1">
    <property type="nucleotide sequence ID" value="NZ_BAAADK010000045.1"/>
</dbReference>
<name>A0ABT9W090_9BACI</name>
<evidence type="ECO:0000313" key="6">
    <source>
        <dbReference type="EMBL" id="MDQ0166519.1"/>
    </source>
</evidence>
<dbReference type="Proteomes" id="UP001235840">
    <property type="component" value="Unassembled WGS sequence"/>
</dbReference>